<dbReference type="EMBL" id="CP020867">
    <property type="protein sequence ID" value="ARJ57105.1"/>
    <property type="molecule type" value="Genomic_DNA"/>
</dbReference>
<sequence>MSGVIGLHNLFVECEYALEMRLNEEHKKQIRELLYTLSQKNKFYVEDSNLPENIKNFLINYLNANIKDMI</sequence>
<name>A0A1W6BYE3_9BACT</name>
<dbReference type="AlphaFoldDB" id="A0A1W6BYE3"/>
<protein>
    <submittedName>
        <fullName evidence="1">Uncharacterized protein</fullName>
    </submittedName>
</protein>
<gene>
    <name evidence="1" type="ORF">CCUN_1522</name>
</gene>
<proteinExistence type="predicted"/>
<dbReference type="STRING" id="1121267.CCUN_1522"/>
<dbReference type="RefSeq" id="WP_027305994.1">
    <property type="nucleotide sequence ID" value="NZ_CP020867.1"/>
</dbReference>
<dbReference type="Proteomes" id="UP000192902">
    <property type="component" value="Chromosome"/>
</dbReference>
<organism evidence="1 2">
    <name type="scientific">Campylobacter cuniculorum DSM 23162 = LMG 24588</name>
    <dbReference type="NCBI Taxonomy" id="1121267"/>
    <lineage>
        <taxon>Bacteria</taxon>
        <taxon>Pseudomonadati</taxon>
        <taxon>Campylobacterota</taxon>
        <taxon>Epsilonproteobacteria</taxon>
        <taxon>Campylobacterales</taxon>
        <taxon>Campylobacteraceae</taxon>
        <taxon>Campylobacter</taxon>
    </lineage>
</organism>
<evidence type="ECO:0000313" key="1">
    <source>
        <dbReference type="EMBL" id="ARJ57105.1"/>
    </source>
</evidence>
<evidence type="ECO:0000313" key="2">
    <source>
        <dbReference type="Proteomes" id="UP000192902"/>
    </source>
</evidence>
<dbReference type="KEGG" id="ccun:CCUN_1522"/>
<reference evidence="1 2" key="1">
    <citation type="submission" date="2017-04" db="EMBL/GenBank/DDBJ databases">
        <title>Complete genome sequence of the Campylobacter cuniculorum type strain LMG24588.</title>
        <authorList>
            <person name="Miller W.G."/>
            <person name="Yee E."/>
            <person name="Revez J."/>
            <person name="Bono J.L."/>
            <person name="Rossi M."/>
        </authorList>
    </citation>
    <scope>NUCLEOTIDE SEQUENCE [LARGE SCALE GENOMIC DNA]</scope>
    <source>
        <strain evidence="1 2">LMG 24588</strain>
    </source>
</reference>
<accession>A0A1W6BYE3</accession>